<evidence type="ECO:0000256" key="1">
    <source>
        <dbReference type="ARBA" id="ARBA00004651"/>
    </source>
</evidence>
<evidence type="ECO:0000256" key="5">
    <source>
        <dbReference type="ARBA" id="ARBA00022989"/>
    </source>
</evidence>
<sequence>MLFNSIDFAIFLPILFVLYWFVTNKNLRYQNILIVAASYIFYGWWDWRFLSLICFSTIVDYTIGVLLSKQNKEIKRKLLLVTSIVVNLGFLGIFKYYNFFIDNFVSLFTFFGKEIPVYSLNLVLPVGISFYTFQTLSYSIDVYKRKLQPTHDFIAFAAFVSFFPQLVAGPIERATNLLPQFYSKRTFNYNKAVDGLKQILWGLFKKVVIADNCAEIANYVFDNSNNLSASTLVLGALCFTFQIYGDFSGYSDIAIGTARLFGFSLMKNFSFPYFSRDIAEFWRRWHISLSTWFRDYLYIPIGGSKGSKFKQLRNTFVIFLVSGFWHGANWTFIAWGLLNAIYFIPLQLTKNNRKNLYSIIGYDFTQKKYYFKLFEYLQMVITFSLTVIAWIFFRATEITHACNYIISIFNKSIFTIPPKGLGVGLNLSTTIILILFFIILEWKGRRFHYAIESLSKYKALRWFAYCFIIFSIGMYMKTTESPFIYFQF</sequence>
<reference evidence="9 10" key="1">
    <citation type="journal article" date="2015" name="Int. J. Syst. Evol. Microbiol.">
        <title>Carboxylicivirga linearis sp. nov., isolated from a sea cucumber culture pond.</title>
        <authorList>
            <person name="Wang F.Q."/>
            <person name="Zhou Y.X."/>
            <person name="Lin X.Z."/>
            <person name="Chen G.J."/>
            <person name="Du Z.J."/>
        </authorList>
    </citation>
    <scope>NUCLEOTIDE SEQUENCE [LARGE SCALE GENOMIC DNA]</scope>
    <source>
        <strain evidence="9 10">FB218</strain>
    </source>
</reference>
<evidence type="ECO:0000256" key="2">
    <source>
        <dbReference type="ARBA" id="ARBA00010323"/>
    </source>
</evidence>
<dbReference type="InterPro" id="IPR051085">
    <property type="entry name" value="MB_O-acyltransferase"/>
</dbReference>
<keyword evidence="4 8" id="KW-0812">Transmembrane</keyword>
<dbReference type="PIRSF" id="PIRSF016636">
    <property type="entry name" value="AlgI_DltB"/>
    <property type="match status" value="1"/>
</dbReference>
<feature type="transmembrane region" description="Helical" evidence="8">
    <location>
        <begin position="117"/>
        <end position="133"/>
    </location>
</feature>
<evidence type="ECO:0000256" key="3">
    <source>
        <dbReference type="ARBA" id="ARBA00022475"/>
    </source>
</evidence>
<dbReference type="Proteomes" id="UP000708576">
    <property type="component" value="Unassembled WGS sequence"/>
</dbReference>
<dbReference type="InterPro" id="IPR024194">
    <property type="entry name" value="Ac/AlaTfrase_AlgI/DltB"/>
</dbReference>
<keyword evidence="5 8" id="KW-1133">Transmembrane helix</keyword>
<gene>
    <name evidence="9" type="ORF">KEM10_10080</name>
</gene>
<keyword evidence="7" id="KW-0012">Acyltransferase</keyword>
<evidence type="ECO:0000313" key="10">
    <source>
        <dbReference type="Proteomes" id="UP000708576"/>
    </source>
</evidence>
<organism evidence="9 10">
    <name type="scientific">Carboxylicivirga linearis</name>
    <dbReference type="NCBI Taxonomy" id="1628157"/>
    <lineage>
        <taxon>Bacteria</taxon>
        <taxon>Pseudomonadati</taxon>
        <taxon>Bacteroidota</taxon>
        <taxon>Bacteroidia</taxon>
        <taxon>Marinilabiliales</taxon>
        <taxon>Marinilabiliaceae</taxon>
        <taxon>Carboxylicivirga</taxon>
    </lineage>
</organism>
<feature type="transmembrane region" description="Helical" evidence="8">
    <location>
        <begin position="50"/>
        <end position="67"/>
    </location>
</feature>
<evidence type="ECO:0000256" key="6">
    <source>
        <dbReference type="ARBA" id="ARBA00023136"/>
    </source>
</evidence>
<evidence type="ECO:0000256" key="8">
    <source>
        <dbReference type="SAM" id="Phobius"/>
    </source>
</evidence>
<keyword evidence="3 7" id="KW-1003">Cell membrane</keyword>
<comment type="caution">
    <text evidence="9">The sequence shown here is derived from an EMBL/GenBank/DDBJ whole genome shotgun (WGS) entry which is preliminary data.</text>
</comment>
<dbReference type="Pfam" id="PF03062">
    <property type="entry name" value="MBOAT"/>
    <property type="match status" value="1"/>
</dbReference>
<dbReference type="InterPro" id="IPR004299">
    <property type="entry name" value="MBOAT_fam"/>
</dbReference>
<comment type="subcellular location">
    <subcellularLocation>
        <location evidence="1">Cell membrane</location>
        <topology evidence="1">Multi-pass membrane protein</topology>
    </subcellularLocation>
</comment>
<evidence type="ECO:0000313" key="9">
    <source>
        <dbReference type="EMBL" id="MBS2098626.1"/>
    </source>
</evidence>
<dbReference type="PANTHER" id="PTHR13285:SF18">
    <property type="entry name" value="PROTEIN-CYSTEINE N-PALMITOYLTRANSFERASE RASP"/>
    <property type="match status" value="1"/>
</dbReference>
<feature type="transmembrane region" description="Helical" evidence="8">
    <location>
        <begin position="373"/>
        <end position="393"/>
    </location>
</feature>
<keyword evidence="10" id="KW-1185">Reference proteome</keyword>
<feature type="transmembrane region" description="Helical" evidence="8">
    <location>
        <begin position="459"/>
        <end position="476"/>
    </location>
</feature>
<proteinExistence type="inferred from homology"/>
<feature type="transmembrane region" description="Helical" evidence="8">
    <location>
        <begin position="79"/>
        <end position="97"/>
    </location>
</feature>
<feature type="transmembrane region" description="Helical" evidence="8">
    <location>
        <begin position="6"/>
        <end position="22"/>
    </location>
</feature>
<dbReference type="PIRSF" id="PIRSF500217">
    <property type="entry name" value="AlgI"/>
    <property type="match status" value="1"/>
</dbReference>
<dbReference type="EMBL" id="JAGUCO010000005">
    <property type="protein sequence ID" value="MBS2098626.1"/>
    <property type="molecule type" value="Genomic_DNA"/>
</dbReference>
<evidence type="ECO:0000256" key="4">
    <source>
        <dbReference type="ARBA" id="ARBA00022692"/>
    </source>
</evidence>
<dbReference type="RefSeq" id="WP_212215858.1">
    <property type="nucleotide sequence ID" value="NZ_JAGUCO010000005.1"/>
</dbReference>
<dbReference type="PANTHER" id="PTHR13285">
    <property type="entry name" value="ACYLTRANSFERASE"/>
    <property type="match status" value="1"/>
</dbReference>
<feature type="transmembrane region" description="Helical" evidence="8">
    <location>
        <begin position="420"/>
        <end position="439"/>
    </location>
</feature>
<dbReference type="InterPro" id="IPR028362">
    <property type="entry name" value="AlgI"/>
</dbReference>
<evidence type="ECO:0000256" key="7">
    <source>
        <dbReference type="PIRNR" id="PIRNR016636"/>
    </source>
</evidence>
<accession>A0ABS5JVY1</accession>
<feature type="transmembrane region" description="Helical" evidence="8">
    <location>
        <begin position="316"/>
        <end position="344"/>
    </location>
</feature>
<keyword evidence="6 7" id="KW-0472">Membrane</keyword>
<comment type="similarity">
    <text evidence="2 7">Belongs to the membrane-bound acyltransferase family.</text>
</comment>
<keyword evidence="7" id="KW-0808">Transferase</keyword>
<name>A0ABS5JVY1_9BACT</name>
<protein>
    <submittedName>
        <fullName evidence="9">MBOAT family protein</fullName>
    </submittedName>
</protein>